<dbReference type="Pfam" id="PF13692">
    <property type="entry name" value="Glyco_trans_1_4"/>
    <property type="match status" value="1"/>
</dbReference>
<dbReference type="RefSeq" id="WP_263387787.1">
    <property type="nucleotide sequence ID" value="NZ_JAOVQN010000006.1"/>
</dbReference>
<comment type="caution">
    <text evidence="2">The sequence shown here is derived from an EMBL/GenBank/DDBJ whole genome shotgun (WGS) entry which is preliminary data.</text>
</comment>
<dbReference type="EMBL" id="JAOVQN010000006">
    <property type="protein sequence ID" value="MCU9837676.1"/>
    <property type="molecule type" value="Genomic_DNA"/>
</dbReference>
<dbReference type="Gene3D" id="3.40.50.11090">
    <property type="match status" value="1"/>
</dbReference>
<feature type="domain" description="Glycosyltransferase subfamily 4-like N-terminal" evidence="1">
    <location>
        <begin position="17"/>
        <end position="174"/>
    </location>
</feature>
<dbReference type="InterPro" id="IPR028098">
    <property type="entry name" value="Glyco_trans_4-like_N"/>
</dbReference>
<dbReference type="PANTHER" id="PTHR12526">
    <property type="entry name" value="GLYCOSYLTRANSFERASE"/>
    <property type="match status" value="1"/>
</dbReference>
<organism evidence="2 3">
    <name type="scientific">Ruegeria marisflavi</name>
    <dbReference type="NCBI Taxonomy" id="2984152"/>
    <lineage>
        <taxon>Bacteria</taxon>
        <taxon>Pseudomonadati</taxon>
        <taxon>Pseudomonadota</taxon>
        <taxon>Alphaproteobacteria</taxon>
        <taxon>Rhodobacterales</taxon>
        <taxon>Roseobacteraceae</taxon>
        <taxon>Ruegeria</taxon>
    </lineage>
</organism>
<evidence type="ECO:0000259" key="1">
    <source>
        <dbReference type="Pfam" id="PF13439"/>
    </source>
</evidence>
<dbReference type="PANTHER" id="PTHR12526:SF635">
    <property type="entry name" value="GLYCOSYL TRANSFERASE GROUP 1"/>
    <property type="match status" value="1"/>
</dbReference>
<protein>
    <submittedName>
        <fullName evidence="2">Glycosyltransferase family 4 protein</fullName>
    </submittedName>
</protein>
<evidence type="ECO:0000313" key="3">
    <source>
        <dbReference type="Proteomes" id="UP001321014"/>
    </source>
</evidence>
<name>A0ABT2WPB0_9RHOB</name>
<dbReference type="SUPFAM" id="SSF53756">
    <property type="entry name" value="UDP-Glycosyltransferase/glycogen phosphorylase"/>
    <property type="match status" value="1"/>
</dbReference>
<dbReference type="Gene3D" id="3.40.50.2000">
    <property type="entry name" value="Glycogen Phosphorylase B"/>
    <property type="match status" value="1"/>
</dbReference>
<evidence type="ECO:0000313" key="2">
    <source>
        <dbReference type="EMBL" id="MCU9837676.1"/>
    </source>
</evidence>
<gene>
    <name evidence="2" type="ORF">OEZ49_07850</name>
</gene>
<dbReference type="Proteomes" id="UP001321014">
    <property type="component" value="Unassembled WGS sequence"/>
</dbReference>
<reference evidence="2 3" key="1">
    <citation type="submission" date="2022-10" db="EMBL/GenBank/DDBJ databases">
        <title>Ruegeria sp. nov., isolated from ocean surface water.</title>
        <authorList>
            <person name="He W."/>
            <person name="Wang L."/>
            <person name="Zhang D.-F."/>
        </authorList>
    </citation>
    <scope>NUCLEOTIDE SEQUENCE [LARGE SCALE GENOMIC DNA]</scope>
    <source>
        <strain evidence="2 3">WL0004</strain>
    </source>
</reference>
<accession>A0ABT2WPB0</accession>
<sequence length="360" mass="39848">MRITFLSPRSNLAGGLRVIAIYARMLRARGHEVTVVIPARAQPGRRQKLRALLHGRHPNPPEPPGHLDDLDLPVIETARADFHVEPEEIPDADAIVATWWETAFAAAAMPPEKGRKFYLIQHHEVHDFLPWQVSRATYYLPLTPIVISNWLDGILRRIYGRDDARLVPNGIDLTQFHAPVRGKAARPTVGFLYSPYPIKGSDTALTALALLRQRFPNLHVVTFGAEPVSPDMPLPPDAEFHLRPAQERIRDIYAACDVFLCASTAEGFFLPLLEAMACRTPLVSTRVGAAEDLIEPGVTGYLADVGDAGALAKGVARILSLSDTEWREMSDRNYQIAQGQGWDRACDLLEAVLTGPERAL</sequence>
<dbReference type="CDD" id="cd03801">
    <property type="entry name" value="GT4_PimA-like"/>
    <property type="match status" value="1"/>
</dbReference>
<dbReference type="Pfam" id="PF13439">
    <property type="entry name" value="Glyco_transf_4"/>
    <property type="match status" value="1"/>
</dbReference>
<keyword evidence="3" id="KW-1185">Reference proteome</keyword>
<proteinExistence type="predicted"/>